<dbReference type="EC" id="3.5.1.88" evidence="4"/>
<dbReference type="HAMAP" id="MF_00163">
    <property type="entry name" value="Pep_deformylase"/>
    <property type="match status" value="1"/>
</dbReference>
<comment type="function">
    <text evidence="4">Removes the formyl group from the N-terminal Met of newly synthesized proteins. Requires at least a dipeptide for an efficient rate of reaction. N-terminal L-methionine is a prerequisite for activity but the enzyme has broad specificity at other positions.</text>
</comment>
<comment type="similarity">
    <text evidence="1 4">Belongs to the polypeptide deformylase family.</text>
</comment>
<gene>
    <name evidence="4" type="primary">def</name>
    <name evidence="5" type="ORF">SAMN06265350_104194</name>
</gene>
<dbReference type="PRINTS" id="PR01576">
    <property type="entry name" value="PDEFORMYLASE"/>
</dbReference>
<evidence type="ECO:0000256" key="3">
    <source>
        <dbReference type="ARBA" id="ARBA00022801"/>
    </source>
</evidence>
<accession>A0A521CLU7</accession>
<feature type="binding site" evidence="4">
    <location>
        <position position="101"/>
    </location>
    <ligand>
        <name>Fe cation</name>
        <dbReference type="ChEBI" id="CHEBI:24875"/>
    </ligand>
</feature>
<dbReference type="Proteomes" id="UP000315971">
    <property type="component" value="Unassembled WGS sequence"/>
</dbReference>
<name>A0A521CLU7_9SPHI</name>
<dbReference type="NCBIfam" id="TIGR00079">
    <property type="entry name" value="pept_deformyl"/>
    <property type="match status" value="1"/>
</dbReference>
<feature type="binding site" evidence="4">
    <location>
        <position position="147"/>
    </location>
    <ligand>
        <name>Fe cation</name>
        <dbReference type="ChEBI" id="CHEBI:24875"/>
    </ligand>
</feature>
<comment type="catalytic activity">
    <reaction evidence="4">
        <text>N-terminal N-formyl-L-methionyl-[peptide] + H2O = N-terminal L-methionyl-[peptide] + formate</text>
        <dbReference type="Rhea" id="RHEA:24420"/>
        <dbReference type="Rhea" id="RHEA-COMP:10639"/>
        <dbReference type="Rhea" id="RHEA-COMP:10640"/>
        <dbReference type="ChEBI" id="CHEBI:15377"/>
        <dbReference type="ChEBI" id="CHEBI:15740"/>
        <dbReference type="ChEBI" id="CHEBI:49298"/>
        <dbReference type="ChEBI" id="CHEBI:64731"/>
        <dbReference type="EC" id="3.5.1.88"/>
    </reaction>
</comment>
<keyword evidence="2 4" id="KW-0479">Metal-binding</keyword>
<evidence type="ECO:0000313" key="6">
    <source>
        <dbReference type="Proteomes" id="UP000315971"/>
    </source>
</evidence>
<keyword evidence="3 4" id="KW-0378">Hydrolase</keyword>
<evidence type="ECO:0000256" key="4">
    <source>
        <dbReference type="HAMAP-Rule" id="MF_00163"/>
    </source>
</evidence>
<dbReference type="InterPro" id="IPR023635">
    <property type="entry name" value="Peptide_deformylase"/>
</dbReference>
<protein>
    <recommendedName>
        <fullName evidence="4">Peptide deformylase</fullName>
        <shortName evidence="4">PDF</shortName>
        <ecNumber evidence="4">3.5.1.88</ecNumber>
    </recommendedName>
    <alternativeName>
        <fullName evidence="4">Polypeptide deformylase</fullName>
    </alternativeName>
</protein>
<dbReference type="GO" id="GO:0006412">
    <property type="term" value="P:translation"/>
    <property type="evidence" value="ECO:0007669"/>
    <property type="project" value="UniProtKB-UniRule"/>
</dbReference>
<dbReference type="SUPFAM" id="SSF56420">
    <property type="entry name" value="Peptide deformylase"/>
    <property type="match status" value="1"/>
</dbReference>
<dbReference type="PANTHER" id="PTHR10458">
    <property type="entry name" value="PEPTIDE DEFORMYLASE"/>
    <property type="match status" value="1"/>
</dbReference>
<dbReference type="PIRSF" id="PIRSF004749">
    <property type="entry name" value="Pep_def"/>
    <property type="match status" value="1"/>
</dbReference>
<dbReference type="GO" id="GO:0046872">
    <property type="term" value="F:metal ion binding"/>
    <property type="evidence" value="ECO:0007669"/>
    <property type="project" value="UniProtKB-KW"/>
</dbReference>
<dbReference type="Gene3D" id="3.90.45.10">
    <property type="entry name" value="Peptide deformylase"/>
    <property type="match status" value="1"/>
</dbReference>
<dbReference type="AlphaFoldDB" id="A0A521CLU7"/>
<organism evidence="5 6">
    <name type="scientific">Solitalea koreensis</name>
    <dbReference type="NCBI Taxonomy" id="543615"/>
    <lineage>
        <taxon>Bacteria</taxon>
        <taxon>Pseudomonadati</taxon>
        <taxon>Bacteroidota</taxon>
        <taxon>Sphingobacteriia</taxon>
        <taxon>Sphingobacteriales</taxon>
        <taxon>Sphingobacteriaceae</taxon>
        <taxon>Solitalea</taxon>
    </lineage>
</organism>
<dbReference type="InterPro" id="IPR036821">
    <property type="entry name" value="Peptide_deformylase_sf"/>
</dbReference>
<comment type="cofactor">
    <cofactor evidence="4">
        <name>Fe(2+)</name>
        <dbReference type="ChEBI" id="CHEBI:29033"/>
    </cofactor>
    <text evidence="4">Binds 1 Fe(2+) ion.</text>
</comment>
<feature type="active site" evidence="4">
    <location>
        <position position="144"/>
    </location>
</feature>
<dbReference type="Pfam" id="PF01327">
    <property type="entry name" value="Pep_deformylase"/>
    <property type="match status" value="1"/>
</dbReference>
<dbReference type="GO" id="GO:0042586">
    <property type="term" value="F:peptide deformylase activity"/>
    <property type="evidence" value="ECO:0007669"/>
    <property type="project" value="UniProtKB-UniRule"/>
</dbReference>
<dbReference type="CDD" id="cd00487">
    <property type="entry name" value="Pep_deformylase"/>
    <property type="match status" value="1"/>
</dbReference>
<dbReference type="OrthoDB" id="9784988at2"/>
<reference evidence="5 6" key="1">
    <citation type="submission" date="2017-05" db="EMBL/GenBank/DDBJ databases">
        <authorList>
            <person name="Varghese N."/>
            <person name="Submissions S."/>
        </authorList>
    </citation>
    <scope>NUCLEOTIDE SEQUENCE [LARGE SCALE GENOMIC DNA]</scope>
    <source>
        <strain evidence="5 6">DSM 21342</strain>
    </source>
</reference>
<dbReference type="PANTHER" id="PTHR10458:SF22">
    <property type="entry name" value="PEPTIDE DEFORMYLASE"/>
    <property type="match status" value="1"/>
</dbReference>
<keyword evidence="4" id="KW-0408">Iron</keyword>
<dbReference type="EMBL" id="FXSZ01000004">
    <property type="protein sequence ID" value="SMO60406.1"/>
    <property type="molecule type" value="Genomic_DNA"/>
</dbReference>
<keyword evidence="6" id="KW-1185">Reference proteome</keyword>
<dbReference type="NCBIfam" id="NF001159">
    <property type="entry name" value="PRK00150.1-3"/>
    <property type="match status" value="1"/>
</dbReference>
<sequence>MILPIIAYGDPVLKKVALPIDKNYPNLSELISNMFQTMYNAHGVGLAAPQIGLSIRLFIIDANPFEEEGEEGERLKGFKKVFINAQIIDQDGEKWAFNEGCLSIPEVREDVSRHANLKINYFDENWVEHTEDYSGIAARIIQHEYDHIEGKLFTDYLSPLKKAMIKGRLDAISKGTIKVDYKMKFPARKKGR</sequence>
<evidence type="ECO:0000313" key="5">
    <source>
        <dbReference type="EMBL" id="SMO60406.1"/>
    </source>
</evidence>
<keyword evidence="4" id="KW-0648">Protein biosynthesis</keyword>
<dbReference type="RefSeq" id="WP_142603180.1">
    <property type="nucleotide sequence ID" value="NZ_FXSZ01000004.1"/>
</dbReference>
<feature type="binding site" evidence="4">
    <location>
        <position position="143"/>
    </location>
    <ligand>
        <name>Fe cation</name>
        <dbReference type="ChEBI" id="CHEBI:24875"/>
    </ligand>
</feature>
<evidence type="ECO:0000256" key="2">
    <source>
        <dbReference type="ARBA" id="ARBA00022723"/>
    </source>
</evidence>
<proteinExistence type="inferred from homology"/>
<evidence type="ECO:0000256" key="1">
    <source>
        <dbReference type="ARBA" id="ARBA00010759"/>
    </source>
</evidence>